<evidence type="ECO:0000256" key="4">
    <source>
        <dbReference type="ARBA" id="ARBA00023163"/>
    </source>
</evidence>
<dbReference type="CDD" id="cd00067">
    <property type="entry name" value="GAL4"/>
    <property type="match status" value="1"/>
</dbReference>
<name>A0A067QHR6_9AGAM</name>
<feature type="domain" description="Zn(2)-C6 fungal-type" evidence="7">
    <location>
        <begin position="18"/>
        <end position="50"/>
    </location>
</feature>
<evidence type="ECO:0000313" key="8">
    <source>
        <dbReference type="EMBL" id="KDQ62156.1"/>
    </source>
</evidence>
<keyword evidence="3" id="KW-0805">Transcription regulation</keyword>
<feature type="compositionally biased region" description="Polar residues" evidence="6">
    <location>
        <begin position="96"/>
        <end position="122"/>
    </location>
</feature>
<dbReference type="PANTHER" id="PTHR47338">
    <property type="entry name" value="ZN(II)2CYS6 TRANSCRIPTION FACTOR (EUROFUNG)-RELATED"/>
    <property type="match status" value="1"/>
</dbReference>
<feature type="region of interest" description="Disordered" evidence="6">
    <location>
        <begin position="80"/>
        <end position="172"/>
    </location>
</feature>
<evidence type="ECO:0000256" key="1">
    <source>
        <dbReference type="ARBA" id="ARBA00004123"/>
    </source>
</evidence>
<dbReference type="GO" id="GO:0006351">
    <property type="term" value="P:DNA-templated transcription"/>
    <property type="evidence" value="ECO:0007669"/>
    <property type="project" value="InterPro"/>
</dbReference>
<dbReference type="PROSITE" id="PS50048">
    <property type="entry name" value="ZN2_CY6_FUNGAL_2"/>
    <property type="match status" value="1"/>
</dbReference>
<sequence>MSHSDQSSSNTPLRRGQACLDCRKRKMKCDGARPYCGPCVRGNRQEDCEYADGPGRTRTELLEDSVALLQARIQELERPAETTPSMTLHDPHASYRNRQPNAGGSTGMNLGTTSRLPSSSPQIHRDFPPQFRGGPSPAPGISSGPFFGAPTFSSQGNTPRLTPYQGRGASAPLPRPAPSWWEAEEPPADIIQLLFNIFLPRGSQFGWFLSTRRFLDSALQPLPLWHPSRPLPVLLSVIYLMGIHFSGSPELAAREPLLLARVQSQLNSASVSGGGNGGVRHHPKRDMHMLQAELILAYYFFRNGRVVEGRYHVNAAVSLAFACKLNKVRSEADVQVAFGIGGLGTGLPPPVDEVEEGERINAFWQVFVLDRVWSAVMGSSAFISDEEMLLTDVDTPWPLERDVYQPGVLSPDRPKSSRTLAKFLNDPASEDTVEGFSITAMVIKSAILYEQATQVANRYKASNSQSDIQSLRGRSRVLITQIEQFIPTLFPLSDDAIAPEVVRCIILSQILARVALIQVYKAFGGRDGEDGRREALRVAEGIAEVLGRVDGTALVFTNPIIGTLLMTVCEVLVVHVKHERARRHSAVAPTARETGLVGSLEGVVGVMSALGTKCPFTRYQLGRVQEMRGGM</sequence>
<evidence type="ECO:0000313" key="9">
    <source>
        <dbReference type="Proteomes" id="UP000027265"/>
    </source>
</evidence>
<feature type="compositionally biased region" description="Polar residues" evidence="6">
    <location>
        <begin position="151"/>
        <end position="160"/>
    </location>
</feature>
<dbReference type="Proteomes" id="UP000027265">
    <property type="component" value="Unassembled WGS sequence"/>
</dbReference>
<evidence type="ECO:0000259" key="7">
    <source>
        <dbReference type="PROSITE" id="PS50048"/>
    </source>
</evidence>
<dbReference type="Pfam" id="PF00172">
    <property type="entry name" value="Zn_clus"/>
    <property type="match status" value="1"/>
</dbReference>
<dbReference type="InterPro" id="IPR007219">
    <property type="entry name" value="XnlR_reg_dom"/>
</dbReference>
<dbReference type="PROSITE" id="PS00463">
    <property type="entry name" value="ZN2_CY6_FUNGAL_1"/>
    <property type="match status" value="1"/>
</dbReference>
<keyword evidence="9" id="KW-1185">Reference proteome</keyword>
<dbReference type="GO" id="GO:0008270">
    <property type="term" value="F:zinc ion binding"/>
    <property type="evidence" value="ECO:0007669"/>
    <property type="project" value="InterPro"/>
</dbReference>
<keyword evidence="4" id="KW-0804">Transcription</keyword>
<dbReference type="STRING" id="933084.A0A067QHR6"/>
<keyword evidence="2" id="KW-0479">Metal-binding</keyword>
<evidence type="ECO:0000256" key="6">
    <source>
        <dbReference type="SAM" id="MobiDB-lite"/>
    </source>
</evidence>
<dbReference type="InterPro" id="IPR050815">
    <property type="entry name" value="TF_fung"/>
</dbReference>
<dbReference type="InParanoid" id="A0A067QHR6"/>
<dbReference type="Gene3D" id="4.10.240.10">
    <property type="entry name" value="Zn(2)-C6 fungal-type DNA-binding domain"/>
    <property type="match status" value="1"/>
</dbReference>
<accession>A0A067QHR6</accession>
<dbReference type="OrthoDB" id="2309723at2759"/>
<keyword evidence="5" id="KW-0539">Nucleus</keyword>
<dbReference type="GO" id="GO:0003677">
    <property type="term" value="F:DNA binding"/>
    <property type="evidence" value="ECO:0007669"/>
    <property type="project" value="InterPro"/>
</dbReference>
<dbReference type="GO" id="GO:0000981">
    <property type="term" value="F:DNA-binding transcription factor activity, RNA polymerase II-specific"/>
    <property type="evidence" value="ECO:0007669"/>
    <property type="project" value="InterPro"/>
</dbReference>
<feature type="compositionally biased region" description="Low complexity" evidence="6">
    <location>
        <begin position="133"/>
        <end position="145"/>
    </location>
</feature>
<gene>
    <name evidence="8" type="ORF">JAAARDRAFT_148837</name>
</gene>
<dbReference type="SUPFAM" id="SSF57701">
    <property type="entry name" value="Zn2/Cys6 DNA-binding domain"/>
    <property type="match status" value="1"/>
</dbReference>
<evidence type="ECO:0000256" key="3">
    <source>
        <dbReference type="ARBA" id="ARBA00023015"/>
    </source>
</evidence>
<evidence type="ECO:0000256" key="2">
    <source>
        <dbReference type="ARBA" id="ARBA00022723"/>
    </source>
</evidence>
<dbReference type="SMART" id="SM00066">
    <property type="entry name" value="GAL4"/>
    <property type="match status" value="1"/>
</dbReference>
<dbReference type="PANTHER" id="PTHR47338:SF29">
    <property type="entry name" value="ZN(2)-C6 FUNGAL-TYPE DOMAIN-CONTAINING PROTEIN"/>
    <property type="match status" value="1"/>
</dbReference>
<dbReference type="HOGENOM" id="CLU_022337_1_0_1"/>
<dbReference type="InterPro" id="IPR036864">
    <property type="entry name" value="Zn2-C6_fun-type_DNA-bd_sf"/>
</dbReference>
<reference evidence="9" key="1">
    <citation type="journal article" date="2014" name="Proc. Natl. Acad. Sci. U.S.A.">
        <title>Extensive sampling of basidiomycete genomes demonstrates inadequacy of the white-rot/brown-rot paradigm for wood decay fungi.</title>
        <authorList>
            <person name="Riley R."/>
            <person name="Salamov A.A."/>
            <person name="Brown D.W."/>
            <person name="Nagy L.G."/>
            <person name="Floudas D."/>
            <person name="Held B.W."/>
            <person name="Levasseur A."/>
            <person name="Lombard V."/>
            <person name="Morin E."/>
            <person name="Otillar R."/>
            <person name="Lindquist E.A."/>
            <person name="Sun H."/>
            <person name="LaButti K.M."/>
            <person name="Schmutz J."/>
            <person name="Jabbour D."/>
            <person name="Luo H."/>
            <person name="Baker S.E."/>
            <person name="Pisabarro A.G."/>
            <person name="Walton J.D."/>
            <person name="Blanchette R.A."/>
            <person name="Henrissat B."/>
            <person name="Martin F."/>
            <person name="Cullen D."/>
            <person name="Hibbett D.S."/>
            <person name="Grigoriev I.V."/>
        </authorList>
    </citation>
    <scope>NUCLEOTIDE SEQUENCE [LARGE SCALE GENOMIC DNA]</scope>
    <source>
        <strain evidence="9">MUCL 33604</strain>
    </source>
</reference>
<protein>
    <recommendedName>
        <fullName evidence="7">Zn(2)-C6 fungal-type domain-containing protein</fullName>
    </recommendedName>
</protein>
<organism evidence="8 9">
    <name type="scientific">Jaapia argillacea MUCL 33604</name>
    <dbReference type="NCBI Taxonomy" id="933084"/>
    <lineage>
        <taxon>Eukaryota</taxon>
        <taxon>Fungi</taxon>
        <taxon>Dikarya</taxon>
        <taxon>Basidiomycota</taxon>
        <taxon>Agaricomycotina</taxon>
        <taxon>Agaricomycetes</taxon>
        <taxon>Agaricomycetidae</taxon>
        <taxon>Jaapiales</taxon>
        <taxon>Jaapiaceae</taxon>
        <taxon>Jaapia</taxon>
    </lineage>
</organism>
<dbReference type="Pfam" id="PF04082">
    <property type="entry name" value="Fungal_trans"/>
    <property type="match status" value="1"/>
</dbReference>
<proteinExistence type="predicted"/>
<dbReference type="InterPro" id="IPR001138">
    <property type="entry name" value="Zn2Cys6_DnaBD"/>
</dbReference>
<comment type="subcellular location">
    <subcellularLocation>
        <location evidence="1">Nucleus</location>
    </subcellularLocation>
</comment>
<dbReference type="AlphaFoldDB" id="A0A067QHR6"/>
<evidence type="ECO:0000256" key="5">
    <source>
        <dbReference type="ARBA" id="ARBA00023242"/>
    </source>
</evidence>
<dbReference type="EMBL" id="KL197711">
    <property type="protein sequence ID" value="KDQ62156.1"/>
    <property type="molecule type" value="Genomic_DNA"/>
</dbReference>
<dbReference type="CDD" id="cd12148">
    <property type="entry name" value="fungal_TF_MHR"/>
    <property type="match status" value="1"/>
</dbReference>
<dbReference type="GO" id="GO:0005634">
    <property type="term" value="C:nucleus"/>
    <property type="evidence" value="ECO:0007669"/>
    <property type="project" value="UniProtKB-SubCell"/>
</dbReference>